<accession>A0AB35K1J0</accession>
<sequence length="159" mass="17488">MAKKGIVGKGTEFWALHGTVPTLTKLLCIKTFDWGDENYDEYDSGCLDDPDVDQSEFILGKPGDGSIAIDTDPKNATHLLVLEFAKSLENFVLYAGYSDGTGAPTLTGNVVDLPDTRSWSYATVKLRRGKPVIEAKSLVNHSLPLRRQSEIIDEWMVPA</sequence>
<dbReference type="RefSeq" id="WP_274579101.1">
    <property type="nucleotide sequence ID" value="NZ_JALNTG010000031.1"/>
</dbReference>
<protein>
    <recommendedName>
        <fullName evidence="3">Major tail protein</fullName>
    </recommendedName>
</protein>
<dbReference type="EMBL" id="JALNTG010000031">
    <property type="protein sequence ID" value="MDD9320336.1"/>
    <property type="molecule type" value="Genomic_DNA"/>
</dbReference>
<dbReference type="Proteomes" id="UP001150055">
    <property type="component" value="Unassembled WGS sequence"/>
</dbReference>
<comment type="caution">
    <text evidence="1">The sequence shown here is derived from an EMBL/GenBank/DDBJ whole genome shotgun (WGS) entry which is preliminary data.</text>
</comment>
<name>A0AB35K1J0_9GAMM</name>
<evidence type="ECO:0008006" key="3">
    <source>
        <dbReference type="Google" id="ProtNLM"/>
    </source>
</evidence>
<dbReference type="Gene3D" id="4.10.410.40">
    <property type="match status" value="1"/>
</dbReference>
<proteinExistence type="predicted"/>
<gene>
    <name evidence="1" type="ORF">M0O54_09425</name>
</gene>
<dbReference type="Pfam" id="PF16460">
    <property type="entry name" value="Phage_TTP_11"/>
    <property type="match status" value="1"/>
</dbReference>
<dbReference type="AlphaFoldDB" id="A0AB35K1J0"/>
<evidence type="ECO:0000313" key="2">
    <source>
        <dbReference type="Proteomes" id="UP001150055"/>
    </source>
</evidence>
<organism evidence="1 2">
    <name type="scientific">Acinetobacter lactucae</name>
    <dbReference type="NCBI Taxonomy" id="1785128"/>
    <lineage>
        <taxon>Bacteria</taxon>
        <taxon>Pseudomonadati</taxon>
        <taxon>Pseudomonadota</taxon>
        <taxon>Gammaproteobacteria</taxon>
        <taxon>Moraxellales</taxon>
        <taxon>Moraxellaceae</taxon>
        <taxon>Acinetobacter</taxon>
        <taxon>Acinetobacter calcoaceticus/baumannii complex</taxon>
    </lineage>
</organism>
<dbReference type="InterPro" id="IPR032495">
    <property type="entry name" value="Phage_TTP_11"/>
</dbReference>
<evidence type="ECO:0000313" key="1">
    <source>
        <dbReference type="EMBL" id="MDD9320336.1"/>
    </source>
</evidence>
<reference evidence="1" key="1">
    <citation type="submission" date="2022-12" db="EMBL/GenBank/DDBJ databases">
        <title>Acinetobacter lactucae: Emerging opportunistic pathogenic species of genus Acinetobacter isolated from immunocompromised patients in clinical settings of India.</title>
        <authorList>
            <person name="Amar A.K."/>
            <person name="Sawant A.R."/>
            <person name="Meera M."/>
            <person name="Tomar A."/>
            <person name="Sistla S."/>
            <person name="Prashanth K."/>
        </authorList>
    </citation>
    <scope>NUCLEOTIDE SEQUENCE</scope>
    <source>
        <strain evidence="1">PKAL1828C</strain>
    </source>
</reference>